<dbReference type="HOGENOM" id="CLU_1102869_0_0_1"/>
<name>S3DJI5_GLAL2</name>
<dbReference type="EMBL" id="KE145359">
    <property type="protein sequence ID" value="EPE32201.1"/>
    <property type="molecule type" value="Genomic_DNA"/>
</dbReference>
<feature type="transmembrane region" description="Helical" evidence="2">
    <location>
        <begin position="66"/>
        <end position="89"/>
    </location>
</feature>
<dbReference type="KEGG" id="glz:GLAREA_07334"/>
<accession>S3DJI5</accession>
<sequence>MSTLSMRIAVVGAGAAHFNVANALSLDLMASASSLNSRAILSRSNAQISPRMSYIRPRDGSDSANLAVLGVLSAVLFLAMIILGIFHGWNWRNSMLRVIRVQKEKYDAFFTPELPVSEPIYEKDGQGIGDPKIEKTYELDAQSNRSLRTRLSRAFSLKKKIVVNKTVETWRMAPGGPFNSHSPTAEVPPMPRAPLVMEAIILPELPAQSLRTEKSKILTEDEGIEKASAERMRIDRLQSLKTEEEEIQTLLLTLQTRKTQPSKDDAPPKAPPPK</sequence>
<protein>
    <submittedName>
        <fullName evidence="3">Uncharacterized protein</fullName>
    </submittedName>
</protein>
<evidence type="ECO:0000313" key="4">
    <source>
        <dbReference type="Proteomes" id="UP000016922"/>
    </source>
</evidence>
<keyword evidence="2" id="KW-0812">Transmembrane</keyword>
<dbReference type="GeneID" id="19466387"/>
<gene>
    <name evidence="3" type="ORF">GLAREA_07334</name>
</gene>
<evidence type="ECO:0000313" key="3">
    <source>
        <dbReference type="EMBL" id="EPE32201.1"/>
    </source>
</evidence>
<dbReference type="OrthoDB" id="10318984at2759"/>
<evidence type="ECO:0000256" key="1">
    <source>
        <dbReference type="SAM" id="MobiDB-lite"/>
    </source>
</evidence>
<keyword evidence="2" id="KW-0472">Membrane</keyword>
<keyword evidence="4" id="KW-1185">Reference proteome</keyword>
<dbReference type="AlphaFoldDB" id="S3DJI5"/>
<evidence type="ECO:0000256" key="2">
    <source>
        <dbReference type="SAM" id="Phobius"/>
    </source>
</evidence>
<feature type="region of interest" description="Disordered" evidence="1">
    <location>
        <begin position="252"/>
        <end position="274"/>
    </location>
</feature>
<proteinExistence type="predicted"/>
<dbReference type="RefSeq" id="XP_008080213.1">
    <property type="nucleotide sequence ID" value="XM_008082022.1"/>
</dbReference>
<reference evidence="3 4" key="1">
    <citation type="journal article" date="2013" name="BMC Genomics">
        <title>Genomics-driven discovery of the pneumocandin biosynthetic gene cluster in the fungus Glarea lozoyensis.</title>
        <authorList>
            <person name="Chen L."/>
            <person name="Yue Q."/>
            <person name="Zhang X."/>
            <person name="Xiang M."/>
            <person name="Wang C."/>
            <person name="Li S."/>
            <person name="Che Y."/>
            <person name="Ortiz-Lopez F.J."/>
            <person name="Bills G.F."/>
            <person name="Liu X."/>
            <person name="An Z."/>
        </authorList>
    </citation>
    <scope>NUCLEOTIDE SEQUENCE [LARGE SCALE GENOMIC DNA]</scope>
    <source>
        <strain evidence="4">ATCC 20868 / MF5171</strain>
    </source>
</reference>
<dbReference type="Proteomes" id="UP000016922">
    <property type="component" value="Unassembled WGS sequence"/>
</dbReference>
<keyword evidence="2" id="KW-1133">Transmembrane helix</keyword>
<organism evidence="3 4">
    <name type="scientific">Glarea lozoyensis (strain ATCC 20868 / MF5171)</name>
    <dbReference type="NCBI Taxonomy" id="1116229"/>
    <lineage>
        <taxon>Eukaryota</taxon>
        <taxon>Fungi</taxon>
        <taxon>Dikarya</taxon>
        <taxon>Ascomycota</taxon>
        <taxon>Pezizomycotina</taxon>
        <taxon>Leotiomycetes</taxon>
        <taxon>Helotiales</taxon>
        <taxon>Helotiaceae</taxon>
        <taxon>Glarea</taxon>
    </lineage>
</organism>